<dbReference type="EMBL" id="JACEIB010000003">
    <property type="protein sequence ID" value="MBA2933629.1"/>
    <property type="molecule type" value="Genomic_DNA"/>
</dbReference>
<dbReference type="InterPro" id="IPR019921">
    <property type="entry name" value="Lucif-like_OxRdtase_Rv2161c"/>
</dbReference>
<dbReference type="GO" id="GO:0008726">
    <property type="term" value="F:alkanesulfonate monooxygenase activity"/>
    <property type="evidence" value="ECO:0007669"/>
    <property type="project" value="TreeGrafter"/>
</dbReference>
<dbReference type="RefSeq" id="WP_160363445.1">
    <property type="nucleotide sequence ID" value="NZ_JACEIB010000003.1"/>
</dbReference>
<dbReference type="PANTHER" id="PTHR42847:SF4">
    <property type="entry name" value="ALKANESULFONATE MONOOXYGENASE-RELATED"/>
    <property type="match status" value="1"/>
</dbReference>
<name>A0A838L590_9SPHN</name>
<dbReference type="GO" id="GO:0046306">
    <property type="term" value="P:alkanesulfonate catabolic process"/>
    <property type="evidence" value="ECO:0007669"/>
    <property type="project" value="TreeGrafter"/>
</dbReference>
<evidence type="ECO:0000256" key="2">
    <source>
        <dbReference type="ARBA" id="ARBA00022643"/>
    </source>
</evidence>
<keyword evidence="2" id="KW-0288">FMN</keyword>
<accession>A0A838L590</accession>
<dbReference type="Gene3D" id="3.20.20.30">
    <property type="entry name" value="Luciferase-like domain"/>
    <property type="match status" value="1"/>
</dbReference>
<dbReference type="PANTHER" id="PTHR42847">
    <property type="entry name" value="ALKANESULFONATE MONOOXYGENASE"/>
    <property type="match status" value="1"/>
</dbReference>
<proteinExistence type="predicted"/>
<reference evidence="6 7" key="1">
    <citation type="submission" date="2020-07" db="EMBL/GenBank/DDBJ databases">
        <authorList>
            <person name="Sun Q."/>
        </authorList>
    </citation>
    <scope>NUCLEOTIDE SEQUENCE [LARGE SCALE GENOMIC DNA]</scope>
    <source>
        <strain evidence="6 7">CGMCC 1.13654</strain>
    </source>
</reference>
<evidence type="ECO:0000256" key="1">
    <source>
        <dbReference type="ARBA" id="ARBA00022630"/>
    </source>
</evidence>
<keyword evidence="3 6" id="KW-0560">Oxidoreductase</keyword>
<dbReference type="InterPro" id="IPR036661">
    <property type="entry name" value="Luciferase-like_sf"/>
</dbReference>
<protein>
    <submittedName>
        <fullName evidence="6">TIGR03619 family F420-dependent LLM class oxidoreductase</fullName>
        <ecNumber evidence="6">1.-.-.-</ecNumber>
    </submittedName>
</protein>
<evidence type="ECO:0000313" key="7">
    <source>
        <dbReference type="Proteomes" id="UP000570166"/>
    </source>
</evidence>
<dbReference type="Proteomes" id="UP000570166">
    <property type="component" value="Unassembled WGS sequence"/>
</dbReference>
<dbReference type="EC" id="1.-.-.-" evidence="6"/>
<evidence type="ECO:0000256" key="4">
    <source>
        <dbReference type="ARBA" id="ARBA00023033"/>
    </source>
</evidence>
<dbReference type="InterPro" id="IPR011251">
    <property type="entry name" value="Luciferase-like_dom"/>
</dbReference>
<feature type="domain" description="Luciferase-like" evidence="5">
    <location>
        <begin position="16"/>
        <end position="232"/>
    </location>
</feature>
<dbReference type="NCBIfam" id="TIGR03619">
    <property type="entry name" value="F420_Rv2161c"/>
    <property type="match status" value="1"/>
</dbReference>
<dbReference type="SUPFAM" id="SSF51679">
    <property type="entry name" value="Bacterial luciferase-like"/>
    <property type="match status" value="1"/>
</dbReference>
<keyword evidence="7" id="KW-1185">Reference proteome</keyword>
<dbReference type="InterPro" id="IPR050172">
    <property type="entry name" value="SsuD_RutA_monooxygenase"/>
</dbReference>
<evidence type="ECO:0000259" key="5">
    <source>
        <dbReference type="Pfam" id="PF00296"/>
    </source>
</evidence>
<sequence>MKLNVGVPNSMHVAAMTQPWEHDLSGGDVGDLAAAADALGFNKCMLGEHFVIPNEHIQLSGDHYFHVVVALGYLGGRTKRLRLSSSVSILPLQNPIVQAKAWSTMDWLTGGRAEALFGVGWLKEEFDLLGVDFHKRGRMADEYVAAMKELWTSDTPEFDGEFVKFSNIGFAPKPVQKPGLPIWFGGDAAPVLERVAKFGDGWSPFRTAPEKFPECIDFIKSRPEYDGRKIEVFFALEMLNVGAHHEVLDDPRAPGTRSLQTIFDQIGWLKELGVTETIVPLPPGIGGKQEYLDRLQWVAEEIMPKI</sequence>
<evidence type="ECO:0000256" key="3">
    <source>
        <dbReference type="ARBA" id="ARBA00023002"/>
    </source>
</evidence>
<evidence type="ECO:0000313" key="6">
    <source>
        <dbReference type="EMBL" id="MBA2933629.1"/>
    </source>
</evidence>
<gene>
    <name evidence="6" type="ORF">HZF05_05910</name>
</gene>
<keyword evidence="4" id="KW-0503">Monooxygenase</keyword>
<organism evidence="6 7">
    <name type="scientific">Sphingomonas chungangi</name>
    <dbReference type="NCBI Taxonomy" id="2683589"/>
    <lineage>
        <taxon>Bacteria</taxon>
        <taxon>Pseudomonadati</taxon>
        <taxon>Pseudomonadota</taxon>
        <taxon>Alphaproteobacteria</taxon>
        <taxon>Sphingomonadales</taxon>
        <taxon>Sphingomonadaceae</taxon>
        <taxon>Sphingomonas</taxon>
    </lineage>
</organism>
<comment type="caution">
    <text evidence="6">The sequence shown here is derived from an EMBL/GenBank/DDBJ whole genome shotgun (WGS) entry which is preliminary data.</text>
</comment>
<keyword evidence="1" id="KW-0285">Flavoprotein</keyword>
<dbReference type="Pfam" id="PF00296">
    <property type="entry name" value="Bac_luciferase"/>
    <property type="match status" value="1"/>
</dbReference>
<dbReference type="AlphaFoldDB" id="A0A838L590"/>